<keyword evidence="16" id="KW-1185">Reference proteome</keyword>
<comment type="subcellular location">
    <subcellularLocation>
        <location evidence="1">Cell membrane</location>
    </subcellularLocation>
</comment>
<evidence type="ECO:0000256" key="7">
    <source>
        <dbReference type="ARBA" id="ARBA00022989"/>
    </source>
</evidence>
<evidence type="ECO:0000313" key="15">
    <source>
        <dbReference type="EMBL" id="GFK92834.1"/>
    </source>
</evidence>
<keyword evidence="2" id="KW-1003">Cell membrane</keyword>
<dbReference type="RefSeq" id="WP_235956817.1">
    <property type="nucleotide sequence ID" value="NZ_BLTE01000002.1"/>
</dbReference>
<dbReference type="EC" id="2.7.8.-" evidence="12"/>
<dbReference type="CDD" id="cd09155">
    <property type="entry name" value="PLDc_PaCLS_like_1"/>
    <property type="match status" value="1"/>
</dbReference>
<keyword evidence="5 13" id="KW-0812">Transmembrane</keyword>
<dbReference type="InterPro" id="IPR025202">
    <property type="entry name" value="PLD-like_dom"/>
</dbReference>
<evidence type="ECO:0000256" key="2">
    <source>
        <dbReference type="ARBA" id="ARBA00022475"/>
    </source>
</evidence>
<dbReference type="Proteomes" id="UP000494245">
    <property type="component" value="Unassembled WGS sequence"/>
</dbReference>
<evidence type="ECO:0000313" key="16">
    <source>
        <dbReference type="Proteomes" id="UP000494245"/>
    </source>
</evidence>
<feature type="domain" description="PLD phosphodiesterase" evidence="14">
    <location>
        <begin position="395"/>
        <end position="422"/>
    </location>
</feature>
<feature type="transmembrane region" description="Helical" evidence="13">
    <location>
        <begin position="42"/>
        <end position="63"/>
    </location>
</feature>
<dbReference type="FunFam" id="3.30.870.10:FF:000014">
    <property type="entry name" value="Cardiolipin synthase"/>
    <property type="match status" value="1"/>
</dbReference>
<reference evidence="15 16" key="2">
    <citation type="submission" date="2020-05" db="EMBL/GenBank/DDBJ databases">
        <title>Draft genome sequence of Desulfovibrio sp. strainFSS-1.</title>
        <authorList>
            <person name="Shimoshige H."/>
            <person name="Kobayashi H."/>
            <person name="Maekawa T."/>
        </authorList>
    </citation>
    <scope>NUCLEOTIDE SEQUENCE [LARGE SCALE GENOMIC DNA]</scope>
    <source>
        <strain evidence="15 16">SIID29052-01</strain>
    </source>
</reference>
<dbReference type="NCBIfam" id="TIGR04265">
    <property type="entry name" value="bac_cardiolipin"/>
    <property type="match status" value="1"/>
</dbReference>
<dbReference type="PROSITE" id="PS50035">
    <property type="entry name" value="PLD"/>
    <property type="match status" value="2"/>
</dbReference>
<dbReference type="SUPFAM" id="SSF56024">
    <property type="entry name" value="Phospholipase D/nuclease"/>
    <property type="match status" value="2"/>
</dbReference>
<keyword evidence="4 15" id="KW-0808">Transferase</keyword>
<dbReference type="InterPro" id="IPR022924">
    <property type="entry name" value="Cardiolipin_synthase"/>
</dbReference>
<feature type="domain" description="PLD phosphodiesterase" evidence="14">
    <location>
        <begin position="220"/>
        <end position="247"/>
    </location>
</feature>
<proteinExistence type="predicted"/>
<dbReference type="SMART" id="SM00155">
    <property type="entry name" value="PLDc"/>
    <property type="match status" value="2"/>
</dbReference>
<keyword evidence="10" id="KW-0594">Phospholipid biosynthesis</keyword>
<evidence type="ECO:0000256" key="12">
    <source>
        <dbReference type="NCBIfam" id="TIGR04265"/>
    </source>
</evidence>
<accession>A0A6V8LMA3</accession>
<dbReference type="GO" id="GO:0005886">
    <property type="term" value="C:plasma membrane"/>
    <property type="evidence" value="ECO:0007669"/>
    <property type="project" value="UniProtKB-SubCell"/>
</dbReference>
<evidence type="ECO:0000256" key="6">
    <source>
        <dbReference type="ARBA" id="ARBA00022737"/>
    </source>
</evidence>
<keyword evidence="7 13" id="KW-1133">Transmembrane helix</keyword>
<dbReference type="Gene3D" id="3.30.870.10">
    <property type="entry name" value="Endonuclease Chain A"/>
    <property type="match status" value="2"/>
</dbReference>
<dbReference type="AlphaFoldDB" id="A0A6V8LMA3"/>
<evidence type="ECO:0000256" key="4">
    <source>
        <dbReference type="ARBA" id="ARBA00022679"/>
    </source>
</evidence>
<keyword evidence="11" id="KW-1208">Phospholipid metabolism</keyword>
<organism evidence="15 16">
    <name type="scientific">Fundidesulfovibrio magnetotacticus</name>
    <dbReference type="NCBI Taxonomy" id="2730080"/>
    <lineage>
        <taxon>Bacteria</taxon>
        <taxon>Pseudomonadati</taxon>
        <taxon>Thermodesulfobacteriota</taxon>
        <taxon>Desulfovibrionia</taxon>
        <taxon>Desulfovibrionales</taxon>
        <taxon>Desulfovibrionaceae</taxon>
        <taxon>Fundidesulfovibrio</taxon>
    </lineage>
</organism>
<evidence type="ECO:0000259" key="14">
    <source>
        <dbReference type="PROSITE" id="PS50035"/>
    </source>
</evidence>
<name>A0A6V8LMA3_9BACT</name>
<reference evidence="15 16" key="1">
    <citation type="submission" date="2020-04" db="EMBL/GenBank/DDBJ databases">
        <authorList>
            <consortium name="Desulfovibrio sp. FSS-1 genome sequencing consortium"/>
            <person name="Shimoshige H."/>
            <person name="Kobayashi H."/>
            <person name="Maekawa T."/>
        </authorList>
    </citation>
    <scope>NUCLEOTIDE SEQUENCE [LARGE SCALE GENOMIC DNA]</scope>
    <source>
        <strain evidence="15 16">SIID29052-01</strain>
    </source>
</reference>
<dbReference type="PANTHER" id="PTHR21248:SF22">
    <property type="entry name" value="PHOSPHOLIPASE D"/>
    <property type="match status" value="1"/>
</dbReference>
<keyword evidence="3" id="KW-0444">Lipid biosynthesis</keyword>
<dbReference type="InterPro" id="IPR001736">
    <property type="entry name" value="PLipase_D/transphosphatidylase"/>
</dbReference>
<keyword evidence="9 13" id="KW-0472">Membrane</keyword>
<evidence type="ECO:0000256" key="1">
    <source>
        <dbReference type="ARBA" id="ARBA00004236"/>
    </source>
</evidence>
<gene>
    <name evidence="15" type="primary">ywiE</name>
    <name evidence="15" type="ORF">NNJEOMEG_00662</name>
</gene>
<protein>
    <recommendedName>
        <fullName evidence="12">Cardiolipin synthase</fullName>
        <ecNumber evidence="12">2.7.8.-</ecNumber>
    </recommendedName>
</protein>
<keyword evidence="8" id="KW-0443">Lipid metabolism</keyword>
<feature type="transmembrane region" description="Helical" evidence="13">
    <location>
        <begin position="12"/>
        <end position="30"/>
    </location>
</feature>
<comment type="caution">
    <text evidence="15">The sequence shown here is derived from an EMBL/GenBank/DDBJ whole genome shotgun (WGS) entry which is preliminary data.</text>
</comment>
<dbReference type="GO" id="GO:0032049">
    <property type="term" value="P:cardiolipin biosynthetic process"/>
    <property type="evidence" value="ECO:0007669"/>
    <property type="project" value="UniProtKB-UniRule"/>
</dbReference>
<dbReference type="Pfam" id="PF13091">
    <property type="entry name" value="PLDc_2"/>
    <property type="match status" value="2"/>
</dbReference>
<keyword evidence="6" id="KW-0677">Repeat</keyword>
<dbReference type="GO" id="GO:0008808">
    <property type="term" value="F:cardiolipin synthase activity"/>
    <property type="evidence" value="ECO:0007669"/>
    <property type="project" value="UniProtKB-UniRule"/>
</dbReference>
<evidence type="ECO:0000256" key="9">
    <source>
        <dbReference type="ARBA" id="ARBA00023136"/>
    </source>
</evidence>
<sequence length="482" mass="53743">MTPHPLFSTIEGAFLALLAAFHMAGAFSAVRALFTARSSQGAIAWALSMVMFPYVAVPLYWVLGRDRFVGYVTARRGGSPELHALRAGLDAKRADSALLPHETAVPAAVLERLAGMPFTAGNKADLLVNGEETFRAIFEAVAQAHDYVLVQFFIIHDDAIGRDLKDRLCAKARQGVRVMLLYDEIGCHALPEAYLEDLRHAGVDARAFNTTKGLVNRFQVNFRNHRKIVVVDGRVAFVGGHNVGDEYMGRSRRFGPWRDTHLRCEGPAAALVQLCFAEDWFWAEGGLPRLDWSLESPADGSVSLLALPSSPADLVETYTLAFLQLVQSARERLWIVSPYFVPDREVTVALQLAALRGVDVRVMLPARPDHKLVYLASFSYFPELERQGVKFYRYQPGFLHQKVVLMDRDLAFVGTANCDNRSFRLNFEITMAALGRDFADRVEAMLLEDFARCRPATASDYEDRSMAFKAMARLARLLAPIL</sequence>
<dbReference type="PANTHER" id="PTHR21248">
    <property type="entry name" value="CARDIOLIPIN SYNTHASE"/>
    <property type="match status" value="1"/>
</dbReference>
<evidence type="ECO:0000256" key="8">
    <source>
        <dbReference type="ARBA" id="ARBA00023098"/>
    </source>
</evidence>
<evidence type="ECO:0000256" key="13">
    <source>
        <dbReference type="SAM" id="Phobius"/>
    </source>
</evidence>
<evidence type="ECO:0000256" key="11">
    <source>
        <dbReference type="ARBA" id="ARBA00023264"/>
    </source>
</evidence>
<dbReference type="EMBL" id="BLTE01000002">
    <property type="protein sequence ID" value="GFK92834.1"/>
    <property type="molecule type" value="Genomic_DNA"/>
</dbReference>
<evidence type="ECO:0000256" key="5">
    <source>
        <dbReference type="ARBA" id="ARBA00022692"/>
    </source>
</evidence>
<evidence type="ECO:0000256" key="10">
    <source>
        <dbReference type="ARBA" id="ARBA00023209"/>
    </source>
</evidence>
<evidence type="ECO:0000256" key="3">
    <source>
        <dbReference type="ARBA" id="ARBA00022516"/>
    </source>
</evidence>